<evidence type="ECO:0000313" key="2">
    <source>
        <dbReference type="Proteomes" id="UP000438429"/>
    </source>
</evidence>
<dbReference type="Proteomes" id="UP000438429">
    <property type="component" value="Unassembled WGS sequence"/>
</dbReference>
<gene>
    <name evidence="1" type="ORF">F2P81_018703</name>
</gene>
<protein>
    <submittedName>
        <fullName evidence="1">Uncharacterized protein</fullName>
    </submittedName>
</protein>
<evidence type="ECO:0000313" key="1">
    <source>
        <dbReference type="EMBL" id="KAF0029598.1"/>
    </source>
</evidence>
<accession>A0A6A4SBC7</accession>
<comment type="caution">
    <text evidence="1">The sequence shown here is derived from an EMBL/GenBank/DDBJ whole genome shotgun (WGS) entry which is preliminary data.</text>
</comment>
<proteinExistence type="predicted"/>
<reference evidence="1 2" key="1">
    <citation type="submission" date="2019-06" db="EMBL/GenBank/DDBJ databases">
        <title>Draft genomes of female and male turbot (Scophthalmus maximus).</title>
        <authorList>
            <person name="Xu H."/>
            <person name="Xu X.-W."/>
            <person name="Shao C."/>
            <person name="Chen S."/>
        </authorList>
    </citation>
    <scope>NUCLEOTIDE SEQUENCE [LARGE SCALE GENOMIC DNA]</scope>
    <source>
        <strain evidence="1">Ysfricsl-2016a</strain>
        <tissue evidence="1">Blood</tissue>
    </source>
</reference>
<name>A0A6A4SBC7_SCOMX</name>
<organism evidence="1 2">
    <name type="scientific">Scophthalmus maximus</name>
    <name type="common">Turbot</name>
    <name type="synonym">Psetta maxima</name>
    <dbReference type="NCBI Taxonomy" id="52904"/>
    <lineage>
        <taxon>Eukaryota</taxon>
        <taxon>Metazoa</taxon>
        <taxon>Chordata</taxon>
        <taxon>Craniata</taxon>
        <taxon>Vertebrata</taxon>
        <taxon>Euteleostomi</taxon>
        <taxon>Actinopterygii</taxon>
        <taxon>Neopterygii</taxon>
        <taxon>Teleostei</taxon>
        <taxon>Neoteleostei</taxon>
        <taxon>Acanthomorphata</taxon>
        <taxon>Carangaria</taxon>
        <taxon>Pleuronectiformes</taxon>
        <taxon>Pleuronectoidei</taxon>
        <taxon>Scophthalmidae</taxon>
        <taxon>Scophthalmus</taxon>
    </lineage>
</organism>
<sequence length="73" mass="8524">MIFFVLLAILCRARICKFALRAPSVADNLYVDKQRALYPLLISVQHKHYPYMNKSMKCAYLFKHDTATSTWPT</sequence>
<dbReference type="EMBL" id="VEVO01000016">
    <property type="protein sequence ID" value="KAF0029598.1"/>
    <property type="molecule type" value="Genomic_DNA"/>
</dbReference>
<dbReference type="AlphaFoldDB" id="A0A6A4SBC7"/>